<evidence type="ECO:0000256" key="7">
    <source>
        <dbReference type="ARBA" id="ARBA00022946"/>
    </source>
</evidence>
<dbReference type="EMBL" id="CP031037">
    <property type="protein sequence ID" value="QDZ20915.1"/>
    <property type="molecule type" value="Genomic_DNA"/>
</dbReference>
<dbReference type="InterPro" id="IPR001375">
    <property type="entry name" value="Peptidase_S9_cat"/>
</dbReference>
<dbReference type="STRING" id="1764295.A0A5B8MMS4"/>
<keyword evidence="14" id="KW-1185">Reference proteome</keyword>
<comment type="function">
    <text evidence="8">Serine-type protease active in vitro against the LHCII N-terminal. Cleaves its substrate on the carboxy-side of Glu residues.</text>
</comment>
<comment type="similarity">
    <text evidence="9">Belongs to the peptidase S9D family.</text>
</comment>
<evidence type="ECO:0000313" key="14">
    <source>
        <dbReference type="Proteomes" id="UP000316726"/>
    </source>
</evidence>
<dbReference type="FunFam" id="3.40.50.1820:FF:000049">
    <property type="entry name" value="probable glutamyl endopeptidase, chloroplastic"/>
    <property type="match status" value="1"/>
</dbReference>
<evidence type="ECO:0000256" key="4">
    <source>
        <dbReference type="ARBA" id="ARBA00022670"/>
    </source>
</evidence>
<dbReference type="InterPro" id="IPR011042">
    <property type="entry name" value="6-blade_b-propeller_TolB-like"/>
</dbReference>
<feature type="compositionally biased region" description="Polar residues" evidence="11">
    <location>
        <begin position="294"/>
        <end position="304"/>
    </location>
</feature>
<evidence type="ECO:0000256" key="10">
    <source>
        <dbReference type="ARBA" id="ARBA00073000"/>
    </source>
</evidence>
<dbReference type="Proteomes" id="UP000316726">
    <property type="component" value="Chromosome 4"/>
</dbReference>
<dbReference type="Gene3D" id="2.120.10.30">
    <property type="entry name" value="TolB, C-terminal domain"/>
    <property type="match status" value="1"/>
</dbReference>
<comment type="subcellular location">
    <subcellularLocation>
        <location evidence="1">Plastid</location>
        <location evidence="1">Chloroplast stroma</location>
    </subcellularLocation>
</comment>
<evidence type="ECO:0000256" key="1">
    <source>
        <dbReference type="ARBA" id="ARBA00004470"/>
    </source>
</evidence>
<proteinExistence type="inferred from homology"/>
<keyword evidence="7" id="KW-0809">Transit peptide</keyword>
<dbReference type="GO" id="GO:0009570">
    <property type="term" value="C:chloroplast stroma"/>
    <property type="evidence" value="ECO:0007669"/>
    <property type="project" value="UniProtKB-SubCell"/>
</dbReference>
<dbReference type="PANTHER" id="PTHR42776:SF28">
    <property type="entry name" value="GLUTAMYL ENDOPEPTIDASE, CHLOROPLASTIC-RELATED"/>
    <property type="match status" value="1"/>
</dbReference>
<evidence type="ECO:0000256" key="9">
    <source>
        <dbReference type="ARBA" id="ARBA00060950"/>
    </source>
</evidence>
<evidence type="ECO:0000256" key="8">
    <source>
        <dbReference type="ARBA" id="ARBA00054431"/>
    </source>
</evidence>
<evidence type="ECO:0000256" key="5">
    <source>
        <dbReference type="ARBA" id="ARBA00022801"/>
    </source>
</evidence>
<dbReference type="SUPFAM" id="SSF82171">
    <property type="entry name" value="DPP6 N-terminal domain-like"/>
    <property type="match status" value="1"/>
</dbReference>
<name>A0A5B8MMS4_9CHLO</name>
<keyword evidence="6" id="KW-0720">Serine protease</keyword>
<keyword evidence="2" id="KW-0150">Chloroplast</keyword>
<dbReference type="Gene3D" id="3.40.50.1820">
    <property type="entry name" value="alpha/beta hydrolase"/>
    <property type="match status" value="1"/>
</dbReference>
<dbReference type="SUPFAM" id="SSF53474">
    <property type="entry name" value="alpha/beta-Hydrolases"/>
    <property type="match status" value="1"/>
</dbReference>
<gene>
    <name evidence="13" type="ORF">A3770_04p34330</name>
</gene>
<sequence>MARIYRGREWLAGRLTRGRVVAQSRGRHLARATGWERERKGGGERLVGRGARDAEGRGVVGRGALSRSGGVGMGSRRGDGIGWVRTQAAGASQNGADASTYCEPSETIKKIVTAPPTPMLSFSPCKTRVLQLLRPPSNPPLADFVRKELKLAGARLDPNLRAPSKMTSYLGMSLVPLTELLPPKPGKDMPITGIPEKTGINYASWSPDGKHIAFFLRSTDGETEDEPFSLWVASTETGEARQLLETPKYYMSAVFGTYSWLSPDEILVSVVPSGLDHGAPPTKPVVPGGPLVQVNESTTSKQSRTYPDLLRDEYDCASFEHYTTSDLVAVKISTGEVKPFSDESRIYTRMSPSPDKKYVIISYIERPFSYAVPCGRFPKRVELWSREGEMLREIAYLPLAEDIPISFNSCRRGPRDIQWRDDKPAELVYTIAADEGDPKVEVEEGGERDVVYKVSASDFVSGKTPEPFFHTDLRFSGILWCNDDLAFGWASWWKTRRSVWYQFSPGSPEKPKEILFDRNYEDAYSDPGVPVTRKNKMRRSVLATFEDDRYILLEGEGYSPKGNHPFLDLFDLQTRTSKRIWESKDPNYESVGSFMCDGDGEDFALDDVSFLLSRENPNEPSQYSTISWPNGFDSEPSEKLLSDFPHPHPDLKDLQKKVLRYKREDGTDLTATLYTPPGYDAQRDGPIPCLLWAYPREFKSKEAAGQIRKSSFTFSYIGGTSPLLFLAQKYAILDGPTFPIIGEDDEEPNDTFVKQLVTSAEAAIDKVVELGVADRNAVAVGGHSYGAFMTANLLAHAPDLFCCGIARSGAYNRTLTPFGFQAEERTIWQAKETYMKMSPYLYADEITKPILLIHGDEDNNTGTSKIQSERFFSALKGHGVPSKLVLLPHESHGYRAKESVLHCLHEMEVWLERYCNVVGEEASARQAVAPKL</sequence>
<evidence type="ECO:0000256" key="6">
    <source>
        <dbReference type="ARBA" id="ARBA00022825"/>
    </source>
</evidence>
<keyword evidence="5 13" id="KW-0378">Hydrolase</keyword>
<dbReference type="ESTHER" id="9chlo-a0a5b8mms4">
    <property type="family name" value="Glutamyl_Peptidase_S9"/>
</dbReference>
<dbReference type="PANTHER" id="PTHR42776">
    <property type="entry name" value="SERINE PEPTIDASE S9 FAMILY MEMBER"/>
    <property type="match status" value="1"/>
</dbReference>
<organism evidence="13 14">
    <name type="scientific">Chloropicon primus</name>
    <dbReference type="NCBI Taxonomy" id="1764295"/>
    <lineage>
        <taxon>Eukaryota</taxon>
        <taxon>Viridiplantae</taxon>
        <taxon>Chlorophyta</taxon>
        <taxon>Chloropicophyceae</taxon>
        <taxon>Chloropicales</taxon>
        <taxon>Chloropicaceae</taxon>
        <taxon>Chloropicon</taxon>
    </lineage>
</organism>
<protein>
    <recommendedName>
        <fullName evidence="10">Probable glutamyl endopeptidase, chloroplastic</fullName>
    </recommendedName>
</protein>
<reference evidence="13 14" key="1">
    <citation type="submission" date="2018-07" db="EMBL/GenBank/DDBJ databases">
        <title>The complete nuclear genome of the prasinophyte Chloropicon primus (CCMP1205).</title>
        <authorList>
            <person name="Pombert J.-F."/>
            <person name="Otis C."/>
            <person name="Turmel M."/>
            <person name="Lemieux C."/>
        </authorList>
    </citation>
    <scope>NUCLEOTIDE SEQUENCE [LARGE SCALE GENOMIC DNA]</scope>
    <source>
        <strain evidence="13 14">CCMP1205</strain>
    </source>
</reference>
<evidence type="ECO:0000256" key="3">
    <source>
        <dbReference type="ARBA" id="ARBA00022640"/>
    </source>
</evidence>
<feature type="domain" description="Peptidase S9 prolyl oligopeptidase catalytic" evidence="12">
    <location>
        <begin position="762"/>
        <end position="916"/>
    </location>
</feature>
<evidence type="ECO:0000313" key="13">
    <source>
        <dbReference type="EMBL" id="QDZ20915.1"/>
    </source>
</evidence>
<dbReference type="AlphaFoldDB" id="A0A5B8MMS4"/>
<feature type="region of interest" description="Disordered" evidence="11">
    <location>
        <begin position="279"/>
        <end position="304"/>
    </location>
</feature>
<dbReference type="InterPro" id="IPR029058">
    <property type="entry name" value="AB_hydrolase_fold"/>
</dbReference>
<dbReference type="Pfam" id="PF00326">
    <property type="entry name" value="Peptidase_S9"/>
    <property type="match status" value="1"/>
</dbReference>
<accession>A0A5B8MMS4</accession>
<dbReference type="GO" id="GO:0004252">
    <property type="term" value="F:serine-type endopeptidase activity"/>
    <property type="evidence" value="ECO:0007669"/>
    <property type="project" value="TreeGrafter"/>
</dbReference>
<evidence type="ECO:0000256" key="2">
    <source>
        <dbReference type="ARBA" id="ARBA00022528"/>
    </source>
</evidence>
<dbReference type="GO" id="GO:0006508">
    <property type="term" value="P:proteolysis"/>
    <property type="evidence" value="ECO:0007669"/>
    <property type="project" value="UniProtKB-KW"/>
</dbReference>
<keyword evidence="3" id="KW-0934">Plastid</keyword>
<evidence type="ECO:0000259" key="12">
    <source>
        <dbReference type="Pfam" id="PF00326"/>
    </source>
</evidence>
<keyword evidence="4" id="KW-0645">Protease</keyword>
<evidence type="ECO:0000256" key="11">
    <source>
        <dbReference type="SAM" id="MobiDB-lite"/>
    </source>
</evidence>
<dbReference type="OrthoDB" id="43744at2759"/>